<dbReference type="PANTHER" id="PTHR10050:SF46">
    <property type="entry name" value="PROTEIN O-MANNOSYL-TRANSFERASE 2"/>
    <property type="match status" value="1"/>
</dbReference>
<evidence type="ECO:0000256" key="13">
    <source>
        <dbReference type="ARBA" id="ARBA00045102"/>
    </source>
</evidence>
<evidence type="ECO:0000256" key="7">
    <source>
        <dbReference type="ARBA" id="ARBA00022692"/>
    </source>
</evidence>
<feature type="domain" description="MIR" evidence="16">
    <location>
        <begin position="545"/>
        <end position="603"/>
    </location>
</feature>
<dbReference type="InterPro" id="IPR032421">
    <property type="entry name" value="PMT_4TMC"/>
</dbReference>
<keyword evidence="8" id="KW-0677">Repeat</keyword>
<feature type="compositionally biased region" description="Polar residues" evidence="15">
    <location>
        <begin position="35"/>
        <end position="47"/>
    </location>
</feature>
<keyword evidence="10 14" id="KW-1133">Transmembrane helix</keyword>
<evidence type="ECO:0000256" key="9">
    <source>
        <dbReference type="ARBA" id="ARBA00022824"/>
    </source>
</evidence>
<feature type="region of interest" description="Disordered" evidence="15">
    <location>
        <begin position="1"/>
        <end position="47"/>
    </location>
</feature>
<reference evidence="17" key="1">
    <citation type="journal article" date="2020" name="Nat. Commun.">
        <title>Large-scale genome sequencing of mycorrhizal fungi provides insights into the early evolution of symbiotic traits.</title>
        <authorList>
            <person name="Miyauchi S."/>
            <person name="Kiss E."/>
            <person name="Kuo A."/>
            <person name="Drula E."/>
            <person name="Kohler A."/>
            <person name="Sanchez-Garcia M."/>
            <person name="Morin E."/>
            <person name="Andreopoulos B."/>
            <person name="Barry K.W."/>
            <person name="Bonito G."/>
            <person name="Buee M."/>
            <person name="Carver A."/>
            <person name="Chen C."/>
            <person name="Cichocki N."/>
            <person name="Clum A."/>
            <person name="Culley D."/>
            <person name="Crous P.W."/>
            <person name="Fauchery L."/>
            <person name="Girlanda M."/>
            <person name="Hayes R.D."/>
            <person name="Keri Z."/>
            <person name="LaButti K."/>
            <person name="Lipzen A."/>
            <person name="Lombard V."/>
            <person name="Magnuson J."/>
            <person name="Maillard F."/>
            <person name="Murat C."/>
            <person name="Nolan M."/>
            <person name="Ohm R.A."/>
            <person name="Pangilinan J."/>
            <person name="Pereira M.F."/>
            <person name="Perotto S."/>
            <person name="Peter M."/>
            <person name="Pfister S."/>
            <person name="Riley R."/>
            <person name="Sitrit Y."/>
            <person name="Stielow J.B."/>
            <person name="Szollosi G."/>
            <person name="Zifcakova L."/>
            <person name="Stursova M."/>
            <person name="Spatafora J.W."/>
            <person name="Tedersoo L."/>
            <person name="Vaario L.M."/>
            <person name="Yamada A."/>
            <person name="Yan M."/>
            <person name="Wang P."/>
            <person name="Xu J."/>
            <person name="Bruns T."/>
            <person name="Baldrian P."/>
            <person name="Vilgalys R."/>
            <person name="Dunand C."/>
            <person name="Henrissat B."/>
            <person name="Grigoriev I.V."/>
            <person name="Hibbett D."/>
            <person name="Nagy L.G."/>
            <person name="Martin F.M."/>
        </authorList>
    </citation>
    <scope>NUCLEOTIDE SEQUENCE</scope>
    <source>
        <strain evidence="17">UP504</strain>
    </source>
</reference>
<dbReference type="OrthoDB" id="292747at2759"/>
<evidence type="ECO:0000256" key="6">
    <source>
        <dbReference type="ARBA" id="ARBA00022679"/>
    </source>
</evidence>
<evidence type="ECO:0000256" key="10">
    <source>
        <dbReference type="ARBA" id="ARBA00022989"/>
    </source>
</evidence>
<name>A0A9P6AKY6_9AGAM</name>
<comment type="subcellular location">
    <subcellularLocation>
        <location evidence="1 14">Endoplasmic reticulum membrane</location>
        <topology evidence="1 14">Multi-pass membrane protein</topology>
    </subcellularLocation>
</comment>
<organism evidence="17 18">
    <name type="scientific">Hydnum rufescens UP504</name>
    <dbReference type="NCBI Taxonomy" id="1448309"/>
    <lineage>
        <taxon>Eukaryota</taxon>
        <taxon>Fungi</taxon>
        <taxon>Dikarya</taxon>
        <taxon>Basidiomycota</taxon>
        <taxon>Agaricomycotina</taxon>
        <taxon>Agaricomycetes</taxon>
        <taxon>Cantharellales</taxon>
        <taxon>Hydnaceae</taxon>
        <taxon>Hydnum</taxon>
    </lineage>
</organism>
<evidence type="ECO:0000256" key="12">
    <source>
        <dbReference type="ARBA" id="ARBA00045085"/>
    </source>
</evidence>
<dbReference type="EC" id="2.4.1.109" evidence="4 14"/>
<comment type="caution">
    <text evidence="17">The sequence shown here is derived from an EMBL/GenBank/DDBJ whole genome shotgun (WGS) entry which is preliminary data.</text>
</comment>
<dbReference type="InterPro" id="IPR003342">
    <property type="entry name" value="ArnT-like_N"/>
</dbReference>
<dbReference type="SUPFAM" id="SSF82109">
    <property type="entry name" value="MIR domain"/>
    <property type="match status" value="1"/>
</dbReference>
<evidence type="ECO:0000256" key="8">
    <source>
        <dbReference type="ARBA" id="ARBA00022737"/>
    </source>
</evidence>
<comment type="similarity">
    <text evidence="3 14">Belongs to the glycosyltransferase 39 family.</text>
</comment>
<evidence type="ECO:0000256" key="14">
    <source>
        <dbReference type="RuleBase" id="RU367007"/>
    </source>
</evidence>
<evidence type="ECO:0000313" key="18">
    <source>
        <dbReference type="Proteomes" id="UP000886523"/>
    </source>
</evidence>
<evidence type="ECO:0000313" key="17">
    <source>
        <dbReference type="EMBL" id="KAF9507626.1"/>
    </source>
</evidence>
<comment type="catalytic activity">
    <reaction evidence="13 14">
        <text>a di-trans,poly-cis-dolichyl beta-D-mannosyl phosphate + L-seryl-[protein] = 3-O-(alpha-D-mannosyl)-L-seryl-[protein] + a di-trans,poly-cis-dolichyl phosphate + H(+)</text>
        <dbReference type="Rhea" id="RHEA:17377"/>
        <dbReference type="Rhea" id="RHEA-COMP:9863"/>
        <dbReference type="Rhea" id="RHEA-COMP:13546"/>
        <dbReference type="Rhea" id="RHEA-COMP:19498"/>
        <dbReference type="Rhea" id="RHEA-COMP:19501"/>
        <dbReference type="ChEBI" id="CHEBI:15378"/>
        <dbReference type="ChEBI" id="CHEBI:29999"/>
        <dbReference type="ChEBI" id="CHEBI:57683"/>
        <dbReference type="ChEBI" id="CHEBI:58211"/>
        <dbReference type="ChEBI" id="CHEBI:137321"/>
        <dbReference type="EC" id="2.4.1.109"/>
    </reaction>
</comment>
<keyword evidence="7 14" id="KW-0812">Transmembrane</keyword>
<evidence type="ECO:0000256" key="11">
    <source>
        <dbReference type="ARBA" id="ARBA00023136"/>
    </source>
</evidence>
<feature type="domain" description="MIR" evidence="16">
    <location>
        <begin position="475"/>
        <end position="534"/>
    </location>
</feature>
<dbReference type="Pfam" id="PF16192">
    <property type="entry name" value="PMT_4TMC"/>
    <property type="match status" value="1"/>
</dbReference>
<dbReference type="Proteomes" id="UP000886523">
    <property type="component" value="Unassembled WGS sequence"/>
</dbReference>
<feature type="transmembrane region" description="Helical" evidence="14">
    <location>
        <begin position="681"/>
        <end position="702"/>
    </location>
</feature>
<evidence type="ECO:0000259" key="16">
    <source>
        <dbReference type="PROSITE" id="PS50919"/>
    </source>
</evidence>
<feature type="transmembrane region" description="Helical" evidence="14">
    <location>
        <begin position="263"/>
        <end position="289"/>
    </location>
</feature>
<dbReference type="Pfam" id="PF02366">
    <property type="entry name" value="PMT"/>
    <property type="match status" value="1"/>
</dbReference>
<accession>A0A9P6AKY6</accession>
<evidence type="ECO:0000256" key="4">
    <source>
        <dbReference type="ARBA" id="ARBA00012839"/>
    </source>
</evidence>
<evidence type="ECO:0000256" key="5">
    <source>
        <dbReference type="ARBA" id="ARBA00022676"/>
    </source>
</evidence>
<evidence type="ECO:0000256" key="1">
    <source>
        <dbReference type="ARBA" id="ARBA00004477"/>
    </source>
</evidence>
<keyword evidence="9 14" id="KW-0256">Endoplasmic reticulum</keyword>
<feature type="transmembrane region" description="Helical" evidence="14">
    <location>
        <begin position="358"/>
        <end position="377"/>
    </location>
</feature>
<evidence type="ECO:0000256" key="3">
    <source>
        <dbReference type="ARBA" id="ARBA00007222"/>
    </source>
</evidence>
<dbReference type="InterPro" id="IPR036300">
    <property type="entry name" value="MIR_dom_sf"/>
</dbReference>
<feature type="transmembrane region" description="Helical" evidence="14">
    <location>
        <begin position="221"/>
        <end position="242"/>
    </location>
</feature>
<dbReference type="InterPro" id="IPR027005">
    <property type="entry name" value="PMT-like"/>
</dbReference>
<feature type="transmembrane region" description="Helical" evidence="14">
    <location>
        <begin position="747"/>
        <end position="764"/>
    </location>
</feature>
<dbReference type="PANTHER" id="PTHR10050">
    <property type="entry name" value="DOLICHYL-PHOSPHATE-MANNOSE--PROTEIN MANNOSYLTRANSFERASE"/>
    <property type="match status" value="1"/>
</dbReference>
<protein>
    <recommendedName>
        <fullName evidence="4 14">Dolichyl-phosphate-mannose--protein mannosyltransferase</fullName>
        <ecNumber evidence="4 14">2.4.1.109</ecNumber>
    </recommendedName>
</protein>
<sequence length="790" mass="91350">MPLRRHHSPTSTSAQIALDIPSSPTSSYEEIPYGNHNSYTSQSSQHYSDSINQYPSLDDVHLPLHNMETESRRRNVGFEQPSTAGWVPGNPRYDSYPTPHYFNDVDGKGVYEKARVGYATGKLPPRQTKEREPWYHQWAPMAYTIVSIWSRIYAIGFSPYVIWDEAHFGKFASHYLKREFYFDVHPPLGKMLVAFVGLVSGYDGSFEFKSGEQYPSNVPYISMRVLLSFFGVAMVPLGWYTAKELHFSMRARHLVACMVLFDLSWLTISRFILLDSLLLFFTCTTVYFLTKFHNQQYRSFSEDWWLWLAMTGLSIGCVTSVKWIGLFVTALVGVYTIEDLWDKFGDLRMPVRIYIKHWLARILCLIILPLIVYVITFKIHFLILNHSGPGDAQMSSLFQANLEGNDFARNPLEVAFGSQISLKNAGYGGGLLHSHVQTFPVGSLQQQVTCYHYKDDNNKWTVLPPWDEPRLDINSPEIRYLTDKSIIRLQHGPTTRMLHSHSMPAPITKHENEVSGYGNDTVGDQNDHWQVEIVDDLVRKKRGGNDVVHSLTTRVRFRHVALGCYLKAQNVVLPGWGFKQTEVSCDKQNQPDNPHTQWNIEGHWNDRLPPGEAKQYHSPFLRDFWHLNVAMMTSNNALIPDPDKYDVLASTPSQWPWLNVGLRMCGWGDNQTKYYLMGNPVIWWGTTASLIIFLLVLGIYILRAHRKYVDMDPEEWQQFLHPGKIALYGWYHLVLSQRRRFHELTKVIVFTTCLVTILGVFWWFHKVSYGIEGPVGETWGLQWRKNWNIY</sequence>
<comment type="catalytic activity">
    <reaction evidence="12 14">
        <text>a di-trans,poly-cis-dolichyl beta-D-mannosyl phosphate + L-threonyl-[protein] = 3-O-(alpha-D-mannosyl)-L-threonyl-[protein] + a di-trans,poly-cis-dolichyl phosphate + H(+)</text>
        <dbReference type="Rhea" id="RHEA:53396"/>
        <dbReference type="Rhea" id="RHEA-COMP:11060"/>
        <dbReference type="Rhea" id="RHEA-COMP:13547"/>
        <dbReference type="Rhea" id="RHEA-COMP:19498"/>
        <dbReference type="Rhea" id="RHEA-COMP:19501"/>
        <dbReference type="ChEBI" id="CHEBI:15378"/>
        <dbReference type="ChEBI" id="CHEBI:30013"/>
        <dbReference type="ChEBI" id="CHEBI:57683"/>
        <dbReference type="ChEBI" id="CHEBI:58211"/>
        <dbReference type="ChEBI" id="CHEBI:137323"/>
        <dbReference type="EC" id="2.4.1.109"/>
    </reaction>
</comment>
<keyword evidence="11 14" id="KW-0472">Membrane</keyword>
<evidence type="ECO:0000256" key="2">
    <source>
        <dbReference type="ARBA" id="ARBA00004922"/>
    </source>
</evidence>
<feature type="domain" description="MIR" evidence="16">
    <location>
        <begin position="411"/>
        <end position="465"/>
    </location>
</feature>
<comment type="function">
    <text evidence="14">Transfers mannose from Dol-P-mannose to Ser or Thr residues on proteins.</text>
</comment>
<dbReference type="EMBL" id="MU129076">
    <property type="protein sequence ID" value="KAF9507626.1"/>
    <property type="molecule type" value="Genomic_DNA"/>
</dbReference>
<evidence type="ECO:0000256" key="15">
    <source>
        <dbReference type="SAM" id="MobiDB-lite"/>
    </source>
</evidence>
<dbReference type="GO" id="GO:0004169">
    <property type="term" value="F:dolichyl-phosphate-mannose-protein mannosyltransferase activity"/>
    <property type="evidence" value="ECO:0007669"/>
    <property type="project" value="UniProtKB-UniRule"/>
</dbReference>
<dbReference type="Pfam" id="PF02815">
    <property type="entry name" value="MIR"/>
    <property type="match status" value="1"/>
</dbReference>
<dbReference type="FunFam" id="2.80.10.50:FF:000012">
    <property type="entry name" value="Protein O-mannosyl-transferase 1"/>
    <property type="match status" value="1"/>
</dbReference>
<dbReference type="AlphaFoldDB" id="A0A9P6AKY6"/>
<dbReference type="PROSITE" id="PS50919">
    <property type="entry name" value="MIR"/>
    <property type="match status" value="3"/>
</dbReference>
<dbReference type="Gene3D" id="2.80.10.50">
    <property type="match status" value="1"/>
</dbReference>
<dbReference type="GO" id="GO:0005789">
    <property type="term" value="C:endoplasmic reticulum membrane"/>
    <property type="evidence" value="ECO:0007669"/>
    <property type="project" value="UniProtKB-SubCell"/>
</dbReference>
<gene>
    <name evidence="17" type="ORF">BS47DRAFT_289101</name>
</gene>
<feature type="transmembrane region" description="Helical" evidence="14">
    <location>
        <begin position="304"/>
        <end position="337"/>
    </location>
</feature>
<dbReference type="SMART" id="SM00472">
    <property type="entry name" value="MIR"/>
    <property type="match status" value="3"/>
</dbReference>
<proteinExistence type="inferred from homology"/>
<dbReference type="InterPro" id="IPR016093">
    <property type="entry name" value="MIR_motif"/>
</dbReference>
<keyword evidence="6 14" id="KW-0808">Transferase</keyword>
<comment type="pathway">
    <text evidence="2 14">Protein modification; protein glycosylation.</text>
</comment>
<keyword evidence="5 14" id="KW-0328">Glycosyltransferase</keyword>
<comment type="caution">
    <text evidence="14">Lacks conserved residue(s) required for the propagation of feature annotation.</text>
</comment>
<keyword evidence="18" id="KW-1185">Reference proteome</keyword>